<evidence type="ECO:0000313" key="2">
    <source>
        <dbReference type="EMBL" id="BBH25281.1"/>
    </source>
</evidence>
<evidence type="ECO:0000313" key="3">
    <source>
        <dbReference type="Proteomes" id="UP000268059"/>
    </source>
</evidence>
<dbReference type="Proteomes" id="UP000268059">
    <property type="component" value="Chromosome"/>
</dbReference>
<dbReference type="InParanoid" id="A0A3G9JH83"/>
<dbReference type="AlphaFoldDB" id="A0A3G9JH83"/>
<keyword evidence="1" id="KW-0732">Signal</keyword>
<sequence>MNKIMTMVLSVMIMITMLYTPVYASDNSTEQTYELSGIIAEDTVLDKTDGKYVITSDVSIKNGSTVTIKPGVTVEGNNFRIRVYGKIDINEANFNNVQLEADNTGSDPCTITMNKSTYIGGRLLYPTGYSAHVYLNLTNNRFYNLEGYSYIWYPADVAYITGNYFENCGALSIGSEEDVYVTNNTFYHMHALSNGDKYIIEDWAQYYSNLYVEKNSFYDDSLVLKLSSDGKMIAKNNFWNTTSSSSISSRISDGNTNLNLKETIEYEPFLTEPDPNSPNIEHLYNDGEITVQPTCLEDGEKTYTCLSCGETKTETIPALGHKWREDYTVDKEPSCTEVGSKSIHCSVCNAIKEGTTVEIPALGHAWSDPIFDFSSDGKTATATRICINNSIHKDTKDTTITSQVTKEPTCEENGETTYTAKVTFDGKEYSDTKKLVDIAAIGHKWGDVSYVWSDDNSKCTATRICQNDNSHKQAETVGTTSETTKATCETAGKTIYTANFGNEVFKTQNKTVKIEAIGHDFSDEWTIDREATCTENGIKSHHCSRCDAKSDVTEILAFGHSYVPGTIKATVTTDGKHFDKCERCGNVINLISIPMASNIGLSDTQYIWDGKVKTPTLYVNDSTGRNISTANYSFTEPSGRNNVGKYTYTISFRGDFSGTINQSFAIYPAKAAIKSIKAGKKSITVTAKKKPAKYGAKYMQIAYKLKGTNKWKYKTTTKNKKVVKKLKAKKYYYVKVRTYKKVGNETYYGAWSKQKRVKVK</sequence>
<protein>
    <recommendedName>
        <fullName evidence="4">Fibronectin type-III domain-containing protein</fullName>
    </recommendedName>
</protein>
<dbReference type="InterPro" id="IPR011050">
    <property type="entry name" value="Pectin_lyase_fold/virulence"/>
</dbReference>
<gene>
    <name evidence="2" type="ORF">SG0102_02150</name>
</gene>
<evidence type="ECO:0008006" key="4">
    <source>
        <dbReference type="Google" id="ProtNLM"/>
    </source>
</evidence>
<dbReference type="OrthoDB" id="1864213at2"/>
<proteinExistence type="predicted"/>
<name>A0A3G9JH83_9FIRM</name>
<feature type="signal peptide" evidence="1">
    <location>
        <begin position="1"/>
        <end position="24"/>
    </location>
</feature>
<dbReference type="RefSeq" id="WP_125118241.1">
    <property type="nucleotide sequence ID" value="NZ_AP019309.1"/>
</dbReference>
<dbReference type="SUPFAM" id="SSF51126">
    <property type="entry name" value="Pectin lyase-like"/>
    <property type="match status" value="1"/>
</dbReference>
<dbReference type="InterPro" id="IPR013783">
    <property type="entry name" value="Ig-like_fold"/>
</dbReference>
<reference evidence="2 3" key="1">
    <citation type="submission" date="2018-11" db="EMBL/GenBank/DDBJ databases">
        <title>Novel Erysipelotrichaceae bacterium isolated from small intestine of a swine.</title>
        <authorList>
            <person name="Kim J.S."/>
            <person name="Choe H."/>
            <person name="Lee Y.R."/>
            <person name="Kim K.M."/>
            <person name="Park D.S."/>
        </authorList>
    </citation>
    <scope>NUCLEOTIDE SEQUENCE [LARGE SCALE GENOMIC DNA]</scope>
    <source>
        <strain evidence="2 3">SG0102</strain>
    </source>
</reference>
<keyword evidence="3" id="KW-1185">Reference proteome</keyword>
<evidence type="ECO:0000256" key="1">
    <source>
        <dbReference type="SAM" id="SignalP"/>
    </source>
</evidence>
<dbReference type="Gene3D" id="2.60.40.10">
    <property type="entry name" value="Immunoglobulins"/>
    <property type="match status" value="1"/>
</dbReference>
<accession>A0A3G9JH83</accession>
<organism evidence="2 3">
    <name type="scientific">Intestinibaculum porci</name>
    <dbReference type="NCBI Taxonomy" id="2487118"/>
    <lineage>
        <taxon>Bacteria</taxon>
        <taxon>Bacillati</taxon>
        <taxon>Bacillota</taxon>
        <taxon>Erysipelotrichia</taxon>
        <taxon>Erysipelotrichales</taxon>
        <taxon>Erysipelotrichaceae</taxon>
        <taxon>Intestinibaculum</taxon>
    </lineage>
</organism>
<dbReference type="EMBL" id="AP019309">
    <property type="protein sequence ID" value="BBH25281.1"/>
    <property type="molecule type" value="Genomic_DNA"/>
</dbReference>
<feature type="chain" id="PRO_5018094008" description="Fibronectin type-III domain-containing protein" evidence="1">
    <location>
        <begin position="25"/>
        <end position="760"/>
    </location>
</feature>
<dbReference type="KEGG" id="ebm:SG0102_02150"/>